<feature type="compositionally biased region" description="Low complexity" evidence="1">
    <location>
        <begin position="25"/>
        <end position="44"/>
    </location>
</feature>
<feature type="non-terminal residue" evidence="2">
    <location>
        <position position="145"/>
    </location>
</feature>
<organism evidence="2 3">
    <name type="scientific">Auxenochlorella protothecoides</name>
    <name type="common">Green microalga</name>
    <name type="synonym">Chlorella protothecoides</name>
    <dbReference type="NCBI Taxonomy" id="3075"/>
    <lineage>
        <taxon>Eukaryota</taxon>
        <taxon>Viridiplantae</taxon>
        <taxon>Chlorophyta</taxon>
        <taxon>core chlorophytes</taxon>
        <taxon>Trebouxiophyceae</taxon>
        <taxon>Chlorellales</taxon>
        <taxon>Chlorellaceae</taxon>
        <taxon>Auxenochlorella</taxon>
    </lineage>
</organism>
<feature type="compositionally biased region" description="Low complexity" evidence="1">
    <location>
        <begin position="129"/>
        <end position="145"/>
    </location>
</feature>
<comment type="caution">
    <text evidence="2">The sequence shown here is derived from an EMBL/GenBank/DDBJ whole genome shotgun (WGS) entry which is preliminary data.</text>
</comment>
<dbReference type="Proteomes" id="UP000279271">
    <property type="component" value="Unassembled WGS sequence"/>
</dbReference>
<dbReference type="AlphaFoldDB" id="A0A3M7L679"/>
<gene>
    <name evidence="2" type="ORF">APUTEX25_002156</name>
</gene>
<reference evidence="3" key="1">
    <citation type="journal article" date="2018" name="Algal Res.">
        <title>Characterization of plant carbon substrate utilization by Auxenochlorella protothecoides.</title>
        <authorList>
            <person name="Vogler B.W."/>
            <person name="Starkenburg S.R."/>
            <person name="Sudasinghe N."/>
            <person name="Schambach J.Y."/>
            <person name="Rollin J.A."/>
            <person name="Pattathil S."/>
            <person name="Barry A.N."/>
        </authorList>
    </citation>
    <scope>NUCLEOTIDE SEQUENCE [LARGE SCALE GENOMIC DNA]</scope>
    <source>
        <strain evidence="3">UTEX 25</strain>
    </source>
</reference>
<evidence type="ECO:0000256" key="1">
    <source>
        <dbReference type="SAM" id="MobiDB-lite"/>
    </source>
</evidence>
<name>A0A3M7L679_AUXPR</name>
<sequence>ARRARAAASRAVCHLPSVACSPRRSVSATASSAASLVAEEGSPVASPPASPLVVPASPPARRTTAAARDPSASAAARRAADSSPALPTASGGWPGTTRLPGSATHSAHTAWIPGKRLQGGHQRGRRAAVAHQAPPQAPHPAQQAW</sequence>
<feature type="compositionally biased region" description="Low complexity" evidence="1">
    <location>
        <begin position="51"/>
        <end position="85"/>
    </location>
</feature>
<feature type="non-terminal residue" evidence="2">
    <location>
        <position position="1"/>
    </location>
</feature>
<evidence type="ECO:0000313" key="2">
    <source>
        <dbReference type="EMBL" id="RMZ57729.1"/>
    </source>
</evidence>
<accession>A0A3M7L679</accession>
<feature type="region of interest" description="Disordered" evidence="1">
    <location>
        <begin position="23"/>
        <end position="145"/>
    </location>
</feature>
<proteinExistence type="predicted"/>
<evidence type="ECO:0000313" key="3">
    <source>
        <dbReference type="Proteomes" id="UP000279271"/>
    </source>
</evidence>
<dbReference type="EMBL" id="QOKY01000116">
    <property type="protein sequence ID" value="RMZ57729.1"/>
    <property type="molecule type" value="Genomic_DNA"/>
</dbReference>
<protein>
    <submittedName>
        <fullName evidence="2">Uncharacterized protein</fullName>
    </submittedName>
</protein>